<dbReference type="AlphaFoldDB" id="A0A081N8V1"/>
<name>A0A081N8V1_9GAMM</name>
<dbReference type="EMBL" id="JOKG01000002">
    <property type="protein sequence ID" value="KEQ14874.1"/>
    <property type="molecule type" value="Genomic_DNA"/>
</dbReference>
<dbReference type="RefSeq" id="WP_034875005.1">
    <property type="nucleotide sequence ID" value="NZ_JOKG01000002.1"/>
</dbReference>
<proteinExistence type="predicted"/>
<keyword evidence="2" id="KW-1185">Reference proteome</keyword>
<protein>
    <submittedName>
        <fullName evidence="1">Uncharacterized protein</fullName>
    </submittedName>
</protein>
<dbReference type="Proteomes" id="UP000028006">
    <property type="component" value="Unassembled WGS sequence"/>
</dbReference>
<accession>A0A081N8V1</accession>
<sequence>MDNLPEEMTLAIEIIRQLENLDYPPETILQAMTIICQDTLNKLSDSDRKKWQQFLLGSFNQSQ</sequence>
<gene>
    <name evidence="1" type="ORF">GZ77_11450</name>
</gene>
<organism evidence="1 2">
    <name type="scientific">Endozoicomonas montiporae</name>
    <dbReference type="NCBI Taxonomy" id="1027273"/>
    <lineage>
        <taxon>Bacteria</taxon>
        <taxon>Pseudomonadati</taxon>
        <taxon>Pseudomonadota</taxon>
        <taxon>Gammaproteobacteria</taxon>
        <taxon>Oceanospirillales</taxon>
        <taxon>Endozoicomonadaceae</taxon>
        <taxon>Endozoicomonas</taxon>
    </lineage>
</organism>
<reference evidence="1 2" key="1">
    <citation type="submission" date="2014-06" db="EMBL/GenBank/DDBJ databases">
        <title>Whole Genome Sequences of Three Symbiotic Endozoicomonas Bacteria.</title>
        <authorList>
            <person name="Neave M.J."/>
            <person name="Apprill A."/>
            <person name="Voolstra C.R."/>
        </authorList>
    </citation>
    <scope>NUCLEOTIDE SEQUENCE [LARGE SCALE GENOMIC DNA]</scope>
    <source>
        <strain evidence="1 2">LMG 24815</strain>
    </source>
</reference>
<evidence type="ECO:0000313" key="2">
    <source>
        <dbReference type="Proteomes" id="UP000028006"/>
    </source>
</evidence>
<comment type="caution">
    <text evidence="1">The sequence shown here is derived from an EMBL/GenBank/DDBJ whole genome shotgun (WGS) entry which is preliminary data.</text>
</comment>
<evidence type="ECO:0000313" key="1">
    <source>
        <dbReference type="EMBL" id="KEQ14874.1"/>
    </source>
</evidence>